<evidence type="ECO:0000313" key="5">
    <source>
        <dbReference type="Proteomes" id="UP000822688"/>
    </source>
</evidence>
<dbReference type="PANTHER" id="PTHR21043">
    <property type="entry name" value="IOJAP SUPERFAMILY ORTHOLOG"/>
    <property type="match status" value="1"/>
</dbReference>
<keyword evidence="3" id="KW-0496">Mitochondrion</keyword>
<dbReference type="PANTHER" id="PTHR21043:SF0">
    <property type="entry name" value="MITOCHONDRIAL ASSEMBLY OF RIBOSOMAL LARGE SUBUNIT PROTEIN 1"/>
    <property type="match status" value="1"/>
</dbReference>
<comment type="similarity">
    <text evidence="2">Belongs to the Iojap/RsfS family.</text>
</comment>
<dbReference type="HAMAP" id="MF_01477">
    <property type="entry name" value="Iojap_RsfS"/>
    <property type="match status" value="1"/>
</dbReference>
<dbReference type="Proteomes" id="UP000822688">
    <property type="component" value="Chromosome 12"/>
</dbReference>
<dbReference type="FunFam" id="3.30.460.10:FF:000018">
    <property type="entry name" value="Mitochondrial assembly of ribosomal large subunit 1"/>
    <property type="match status" value="1"/>
</dbReference>
<dbReference type="Gene3D" id="3.30.460.10">
    <property type="entry name" value="Beta Polymerase, domain 2"/>
    <property type="match status" value="1"/>
</dbReference>
<comment type="caution">
    <text evidence="4">The sequence shown here is derived from an EMBL/GenBank/DDBJ whole genome shotgun (WGS) entry which is preliminary data.</text>
</comment>
<evidence type="ECO:0000313" key="4">
    <source>
        <dbReference type="EMBL" id="KAG0553592.1"/>
    </source>
</evidence>
<comment type="subcellular location">
    <subcellularLocation>
        <location evidence="1">Mitochondrion</location>
    </subcellularLocation>
</comment>
<dbReference type="InterPro" id="IPR043519">
    <property type="entry name" value="NT_sf"/>
</dbReference>
<accession>A0A8T0G8J1</accession>
<reference evidence="4" key="1">
    <citation type="submission" date="2020-06" db="EMBL/GenBank/DDBJ databases">
        <title>WGS assembly of Ceratodon purpureus strain R40.</title>
        <authorList>
            <person name="Carey S.B."/>
            <person name="Jenkins J."/>
            <person name="Shu S."/>
            <person name="Lovell J.T."/>
            <person name="Sreedasyam A."/>
            <person name="Maumus F."/>
            <person name="Tiley G.P."/>
            <person name="Fernandez-Pozo N."/>
            <person name="Barry K."/>
            <person name="Chen C."/>
            <person name="Wang M."/>
            <person name="Lipzen A."/>
            <person name="Daum C."/>
            <person name="Saski C.A."/>
            <person name="Payton A.C."/>
            <person name="Mcbreen J.C."/>
            <person name="Conrad R.E."/>
            <person name="Kollar L.M."/>
            <person name="Olsson S."/>
            <person name="Huttunen S."/>
            <person name="Landis J.B."/>
            <person name="Wickett N.J."/>
            <person name="Johnson M.G."/>
            <person name="Rensing S.A."/>
            <person name="Grimwood J."/>
            <person name="Schmutz J."/>
            <person name="Mcdaniel S.F."/>
        </authorList>
    </citation>
    <scope>NUCLEOTIDE SEQUENCE</scope>
    <source>
        <strain evidence="4">R40</strain>
    </source>
</reference>
<dbReference type="GO" id="GO:0043023">
    <property type="term" value="F:ribosomal large subunit binding"/>
    <property type="evidence" value="ECO:0007669"/>
    <property type="project" value="TreeGrafter"/>
</dbReference>
<dbReference type="GO" id="GO:0005739">
    <property type="term" value="C:mitochondrion"/>
    <property type="evidence" value="ECO:0007669"/>
    <property type="project" value="UniProtKB-SubCell"/>
</dbReference>
<proteinExistence type="inferred from homology"/>
<organism evidence="4 5">
    <name type="scientific">Ceratodon purpureus</name>
    <name type="common">Fire moss</name>
    <name type="synonym">Dicranum purpureum</name>
    <dbReference type="NCBI Taxonomy" id="3225"/>
    <lineage>
        <taxon>Eukaryota</taxon>
        <taxon>Viridiplantae</taxon>
        <taxon>Streptophyta</taxon>
        <taxon>Embryophyta</taxon>
        <taxon>Bryophyta</taxon>
        <taxon>Bryophytina</taxon>
        <taxon>Bryopsida</taxon>
        <taxon>Dicranidae</taxon>
        <taxon>Pseudoditrichales</taxon>
        <taxon>Ditrichaceae</taxon>
        <taxon>Ceratodon</taxon>
    </lineage>
</organism>
<dbReference type="NCBIfam" id="TIGR00090">
    <property type="entry name" value="rsfS_iojap_ybeB"/>
    <property type="match status" value="1"/>
</dbReference>
<protein>
    <recommendedName>
        <fullName evidence="6">Ribosomal silencing factor RsfS</fullName>
    </recommendedName>
</protein>
<dbReference type="Pfam" id="PF02410">
    <property type="entry name" value="RsfS"/>
    <property type="match status" value="1"/>
</dbReference>
<evidence type="ECO:0000256" key="2">
    <source>
        <dbReference type="ARBA" id="ARBA00010574"/>
    </source>
</evidence>
<evidence type="ECO:0000256" key="3">
    <source>
        <dbReference type="ARBA" id="ARBA00023128"/>
    </source>
</evidence>
<gene>
    <name evidence="4" type="ORF">KC19_12G023600</name>
</gene>
<evidence type="ECO:0000256" key="1">
    <source>
        <dbReference type="ARBA" id="ARBA00004173"/>
    </source>
</evidence>
<dbReference type="AlphaFoldDB" id="A0A8T0G8J1"/>
<sequence>MPRQGLSRLRPLRRLLFSSDACAQSQAARGYGLGVKSNFHQCRAFLRLHEAEEARLGFLADGSSGCGAFGFCRGFSVGRMELEKVVEPGMGGGSVGEDLELEEGVAASRSGDVDEDDEVLLESVEEEDLTSDSSSEEDLFTCEGVGEGFLEDAEPSVDPEGRSYLHVLTVEEVQMVLEKTRADDVQVIPVRDLCEWADHLIIASGHSGRHLRGIAEAICFEVKKRSTNVGDNVYPTVEGRESEEWMVVDCGSIVVHVFREDIRAEYNLEEMWRKRRPVNIKDIGL</sequence>
<name>A0A8T0G8J1_CERPU</name>
<dbReference type="EMBL" id="CM026433">
    <property type="protein sequence ID" value="KAG0553592.1"/>
    <property type="molecule type" value="Genomic_DNA"/>
</dbReference>
<dbReference type="GO" id="GO:0017148">
    <property type="term" value="P:negative regulation of translation"/>
    <property type="evidence" value="ECO:0007669"/>
    <property type="project" value="TreeGrafter"/>
</dbReference>
<evidence type="ECO:0008006" key="6">
    <source>
        <dbReference type="Google" id="ProtNLM"/>
    </source>
</evidence>
<dbReference type="GO" id="GO:0090071">
    <property type="term" value="P:negative regulation of ribosome biogenesis"/>
    <property type="evidence" value="ECO:0007669"/>
    <property type="project" value="TreeGrafter"/>
</dbReference>
<dbReference type="SUPFAM" id="SSF81301">
    <property type="entry name" value="Nucleotidyltransferase"/>
    <property type="match status" value="1"/>
</dbReference>
<keyword evidence="5" id="KW-1185">Reference proteome</keyword>
<dbReference type="InterPro" id="IPR004394">
    <property type="entry name" value="Iojap/RsfS/C7orf30"/>
</dbReference>